<dbReference type="SMART" id="SM00487">
    <property type="entry name" value="DEXDc"/>
    <property type="match status" value="1"/>
</dbReference>
<name>A0ABV9BBU5_9ACTN</name>
<dbReference type="Pfam" id="PF14528">
    <property type="entry name" value="LAGLIDADG_3"/>
    <property type="match status" value="1"/>
</dbReference>
<comment type="caution">
    <text evidence="4">The sequence shown here is derived from an EMBL/GenBank/DDBJ whole genome shotgun (WGS) entry which is preliminary data.</text>
</comment>
<dbReference type="CDD" id="cd00081">
    <property type="entry name" value="Hint"/>
    <property type="match status" value="1"/>
</dbReference>
<dbReference type="InterPro" id="IPR014001">
    <property type="entry name" value="Helicase_ATP-bd"/>
</dbReference>
<dbReference type="Gene3D" id="3.40.50.300">
    <property type="entry name" value="P-loop containing nucleotide triphosphate hydrolases"/>
    <property type="match status" value="2"/>
</dbReference>
<organism evidence="4 5">
    <name type="scientific">Streptomyces vulcanius</name>
    <dbReference type="NCBI Taxonomy" id="1441876"/>
    <lineage>
        <taxon>Bacteria</taxon>
        <taxon>Bacillati</taxon>
        <taxon>Actinomycetota</taxon>
        <taxon>Actinomycetes</taxon>
        <taxon>Kitasatosporales</taxon>
        <taxon>Streptomycetaceae</taxon>
        <taxon>Streptomyces</taxon>
    </lineage>
</organism>
<sequence length="995" mass="110430">MTSDMTTATAPSPISLMPHQQQIHDFLVDHPFAGAWLGVGAGKTLTTLCVLQTVRPMGHILVIAPVAIARSTWIDEIEKWGFPIRTKSLIVDENDRKLSKAKRLKRFQEVATDPPTMYFINQELLTQRSQETKLITPVPGAVPAPTVSPEATAILGLLQARGPLGRDELIDEYRALVAGNANNRVPAKAQIRAWIQELLKSALVTWEAYDCRTCSGAGCGQCRFGLVDQLPVRNINGRNTIIWPFPTVIIDESQGFKSHDSQRFQALSTVRPAMSRLIELTGTPAPNALTLDTPILTPTGWKPMGDMRLGDHVIGSDGKATEVVGVWPQGDKPIFRVTFSDDTFVDCTEDHLWAVNSRSRRGKGLGPLVIATGDLKKRRSRSRANNVEVGLTDKGGAPRWTTPTVAPVEMPSRDVPLDPYLLGVLLGDGHIGHTIDFTTLDDEIRQYVEVALPQGMQLTHRGYRSDSKASAYYITSGKRGGSLPGPIRGAVPNPVKTALRDLDLRGLRSWEKFIPEAYLWNDENTRIELLRGLCDTDGSSKTNRGSTSQFSTSSPRLAEEVTFLIRSLGGYVTQRVEQREGPQVMPQGHTSLMRPHYVLSFGMPANPFRLPRKADNWQQRWRTKERAIRSIEPIGIAPAQCITVAADDGLFVTKDFVVTHNSLHDLWSQIYLLDEGQTLGQNITAYRNRWFTPKMVPGTTTPAKWIPTANAETEIHQAISHLVMSAQNTSLQLPALTIQDVNVTLPPDLLQAYKDFKRDLVLDIVQTYTDDGKLTQSVESIVAANQAVLTSKLMQFASGTLYTADPDDPATKGRYEVIHDKKIEMTEYLVRNNGGEPLLIAYHFKSDKEQLLTRLRKGGVDAQAFDGSRDMVRRWNAKQIPVMLLHPAAAGHGLNLQHGGSTMIWYTLPFSLEHYLQTNGRLFRTGQTKPVTIHRLIAKGTQDERMPSVLAGKQQVQDDLIQAVSGDFNAEQALLAALEEEIREDLHDLWASERV</sequence>
<dbReference type="Pfam" id="PF00271">
    <property type="entry name" value="Helicase_C"/>
    <property type="match status" value="1"/>
</dbReference>
<dbReference type="SUPFAM" id="SSF55608">
    <property type="entry name" value="Homing endonucleases"/>
    <property type="match status" value="1"/>
</dbReference>
<dbReference type="EMBL" id="JBHSFK010000061">
    <property type="protein sequence ID" value="MFC4507793.1"/>
    <property type="molecule type" value="Genomic_DNA"/>
</dbReference>
<evidence type="ECO:0000256" key="1">
    <source>
        <dbReference type="ARBA" id="ARBA00022801"/>
    </source>
</evidence>
<dbReference type="InterPro" id="IPR004860">
    <property type="entry name" value="LAGLIDADG_dom"/>
</dbReference>
<dbReference type="SMART" id="SM00306">
    <property type="entry name" value="HintN"/>
    <property type="match status" value="1"/>
</dbReference>
<dbReference type="PROSITE" id="PS50819">
    <property type="entry name" value="INTEIN_ENDONUCLEASE"/>
    <property type="match status" value="1"/>
</dbReference>
<dbReference type="CDD" id="cd18793">
    <property type="entry name" value="SF2_C_SNF"/>
    <property type="match status" value="1"/>
</dbReference>
<dbReference type="InterPro" id="IPR036844">
    <property type="entry name" value="Hint_dom_sf"/>
</dbReference>
<evidence type="ECO:0000313" key="5">
    <source>
        <dbReference type="Proteomes" id="UP001595839"/>
    </source>
</evidence>
<dbReference type="InterPro" id="IPR003587">
    <property type="entry name" value="Hint_dom_N"/>
</dbReference>
<dbReference type="InterPro" id="IPR027434">
    <property type="entry name" value="Homing_endonucl"/>
</dbReference>
<feature type="region of interest" description="Disordered" evidence="2">
    <location>
        <begin position="381"/>
        <end position="407"/>
    </location>
</feature>
<dbReference type="InterPro" id="IPR027417">
    <property type="entry name" value="P-loop_NTPase"/>
</dbReference>
<dbReference type="PANTHER" id="PTHR45766:SF6">
    <property type="entry name" value="SWI_SNF-RELATED MATRIX-ASSOCIATED ACTIN-DEPENDENT REGULATOR OF CHROMATIN SUBFAMILY A-LIKE PROTEIN 1"/>
    <property type="match status" value="1"/>
</dbReference>
<dbReference type="Gene3D" id="2.170.16.10">
    <property type="entry name" value="Hedgehog/Intein (Hint) domain"/>
    <property type="match status" value="1"/>
</dbReference>
<keyword evidence="5" id="KW-1185">Reference proteome</keyword>
<keyword evidence="4" id="KW-0547">Nucleotide-binding</keyword>
<dbReference type="SUPFAM" id="SSF52540">
    <property type="entry name" value="P-loop containing nucleoside triphosphate hydrolases"/>
    <property type="match status" value="2"/>
</dbReference>
<keyword evidence="4" id="KW-0067">ATP-binding</keyword>
<protein>
    <submittedName>
        <fullName evidence="4">Helicase-related protein</fullName>
    </submittedName>
</protein>
<dbReference type="SUPFAM" id="SSF51294">
    <property type="entry name" value="Hedgehog/intein (Hint) domain"/>
    <property type="match status" value="1"/>
</dbReference>
<dbReference type="InterPro" id="IPR049730">
    <property type="entry name" value="SNF2/RAD54-like_C"/>
</dbReference>
<dbReference type="RefSeq" id="WP_381186531.1">
    <property type="nucleotide sequence ID" value="NZ_JBHSFK010000061.1"/>
</dbReference>
<accession>A0ABV9BBU5</accession>
<evidence type="ECO:0000313" key="4">
    <source>
        <dbReference type="EMBL" id="MFC4507793.1"/>
    </source>
</evidence>
<reference evidence="5" key="1">
    <citation type="journal article" date="2019" name="Int. J. Syst. Evol. Microbiol.">
        <title>The Global Catalogue of Microorganisms (GCM) 10K type strain sequencing project: providing services to taxonomists for standard genome sequencing and annotation.</title>
        <authorList>
            <consortium name="The Broad Institute Genomics Platform"/>
            <consortium name="The Broad Institute Genome Sequencing Center for Infectious Disease"/>
            <person name="Wu L."/>
            <person name="Ma J."/>
        </authorList>
    </citation>
    <scope>NUCLEOTIDE SEQUENCE [LARGE SCALE GENOMIC DNA]</scope>
    <source>
        <strain evidence="5">CGMCC 4.7177</strain>
    </source>
</reference>
<feature type="domain" description="DOD-type homing endonuclease" evidence="3">
    <location>
        <begin position="421"/>
        <end position="570"/>
    </location>
</feature>
<keyword evidence="4" id="KW-0347">Helicase</keyword>
<dbReference type="InterPro" id="IPR001650">
    <property type="entry name" value="Helicase_C-like"/>
</dbReference>
<dbReference type="PANTHER" id="PTHR45766">
    <property type="entry name" value="DNA ANNEALING HELICASE AND ENDONUCLEASE ZRANB3 FAMILY MEMBER"/>
    <property type="match status" value="1"/>
</dbReference>
<keyword evidence="1" id="KW-0378">Hydrolase</keyword>
<dbReference type="Proteomes" id="UP001595839">
    <property type="component" value="Unassembled WGS sequence"/>
</dbReference>
<dbReference type="InterPro" id="IPR004042">
    <property type="entry name" value="Intein_endonuc_central"/>
</dbReference>
<evidence type="ECO:0000259" key="3">
    <source>
        <dbReference type="PROSITE" id="PS50819"/>
    </source>
</evidence>
<evidence type="ECO:0000256" key="2">
    <source>
        <dbReference type="SAM" id="MobiDB-lite"/>
    </source>
</evidence>
<dbReference type="Gene3D" id="3.10.28.10">
    <property type="entry name" value="Homing endonucleases"/>
    <property type="match status" value="1"/>
</dbReference>
<dbReference type="GO" id="GO:0004386">
    <property type="term" value="F:helicase activity"/>
    <property type="evidence" value="ECO:0007669"/>
    <property type="project" value="UniProtKB-KW"/>
</dbReference>
<gene>
    <name evidence="4" type="ORF">ACFPIH_51775</name>
</gene>
<proteinExistence type="predicted"/>